<proteinExistence type="predicted"/>
<evidence type="ECO:0000313" key="2">
    <source>
        <dbReference type="Proteomes" id="UP001432251"/>
    </source>
</evidence>
<keyword evidence="2" id="KW-1185">Reference proteome</keyword>
<evidence type="ECO:0000313" key="1">
    <source>
        <dbReference type="EMBL" id="WWQ68067.1"/>
    </source>
</evidence>
<accession>A0ACD5ALC7</accession>
<gene>
    <name evidence="1" type="primary">madL</name>
    <name evidence="1" type="ORF">V2W30_35220</name>
</gene>
<sequence>MVIYGVAALAACLLIGTLVGELLGVAVGVDANVGGVGFAMILLVLVTHWLRQKGRFPEVTEQGVLFWSAMYIPIVIAMASSQNVVAAVTGGPMAILAGLGALLAGGALVPVLARIGEPAEPLPPLTPVAETAAADEKQGA</sequence>
<dbReference type="EMBL" id="CP146022">
    <property type="protein sequence ID" value="WWQ68067.1"/>
    <property type="molecule type" value="Genomic_DNA"/>
</dbReference>
<name>A0ACD5ALC7_9ACTN</name>
<reference evidence="1" key="1">
    <citation type="journal article" date="2025" name="Int. J. Syst. Evol. Microbiol.">
        <title>Streptomyces citrinus sp. nov., with yellow diffusible pigment.</title>
        <authorList>
            <person name="He Y."/>
            <person name="Yang E."/>
            <person name="Xu J."/>
            <person name="Sun Y."/>
            <person name="Sun L."/>
        </authorList>
    </citation>
    <scope>NUCLEOTIDE SEQUENCE</scope>
    <source>
        <strain evidence="1">Q6</strain>
    </source>
</reference>
<dbReference type="Proteomes" id="UP001432251">
    <property type="component" value="Chromosome"/>
</dbReference>
<organism evidence="1 2">
    <name type="scientific">Streptomyces citrinus</name>
    <dbReference type="NCBI Taxonomy" id="3118173"/>
    <lineage>
        <taxon>Bacteria</taxon>
        <taxon>Bacillati</taxon>
        <taxon>Actinomycetota</taxon>
        <taxon>Actinomycetes</taxon>
        <taxon>Kitasatosporales</taxon>
        <taxon>Streptomycetaceae</taxon>
        <taxon>Streptomyces</taxon>
    </lineage>
</organism>
<protein>
    <submittedName>
        <fullName evidence="1">Malonate transporter subunit MadL</fullName>
    </submittedName>
</protein>